<keyword evidence="1" id="KW-0472">Membrane</keyword>
<name>A0AAW3WUC1_SERFO</name>
<feature type="transmembrane region" description="Helical" evidence="1">
    <location>
        <begin position="12"/>
        <end position="34"/>
    </location>
</feature>
<reference evidence="2" key="1">
    <citation type="submission" date="2020-08" db="EMBL/GenBank/DDBJ databases">
        <title>Food and environmental bacterial isolates.</title>
        <authorList>
            <person name="Richter L."/>
            <person name="Du Plessis E.M."/>
            <person name="Duvenage S."/>
            <person name="Allam M."/>
            <person name="Korsten L."/>
        </authorList>
    </citation>
    <scope>NUCLEOTIDE SEQUENCE</scope>
    <source>
        <strain evidence="2">UPMP2127</strain>
    </source>
</reference>
<sequence length="134" mass="15165">MDDVTKPIHGFFAVILLLLTCWLGWLSLSGYVAFFRLSDIVIFSWVVGLMIFGAPLMLYFLYVVFYSPIMNKPIKANNKLGNSLVILAMIGAVISLFSSIYIGHDLKGRGYKVCSKNSWMLPNEYVKDIKLCQK</sequence>
<dbReference type="InterPro" id="IPR010665">
    <property type="entry name" value="DUF1240"/>
</dbReference>
<accession>A0AAW3WUC1</accession>
<dbReference type="Pfam" id="PF06836">
    <property type="entry name" value="DUF1240"/>
    <property type="match status" value="1"/>
</dbReference>
<feature type="transmembrane region" description="Helical" evidence="1">
    <location>
        <begin position="40"/>
        <end position="64"/>
    </location>
</feature>
<keyword evidence="1" id="KW-1133">Transmembrane helix</keyword>
<protein>
    <submittedName>
        <fullName evidence="2">DUF1240 domain-containing protein</fullName>
    </submittedName>
</protein>
<feature type="transmembrane region" description="Helical" evidence="1">
    <location>
        <begin position="84"/>
        <end position="102"/>
    </location>
</feature>
<keyword evidence="1" id="KW-0812">Transmembrane</keyword>
<evidence type="ECO:0000256" key="1">
    <source>
        <dbReference type="SAM" id="Phobius"/>
    </source>
</evidence>
<gene>
    <name evidence="2" type="ORF">H8J20_20435</name>
</gene>
<evidence type="ECO:0000313" key="2">
    <source>
        <dbReference type="EMBL" id="MBC3214513.1"/>
    </source>
</evidence>
<dbReference type="RefSeq" id="WP_094981256.1">
    <property type="nucleotide sequence ID" value="NZ_JACBIV010000001.1"/>
</dbReference>
<dbReference type="Proteomes" id="UP000659084">
    <property type="component" value="Unassembled WGS sequence"/>
</dbReference>
<comment type="caution">
    <text evidence="2">The sequence shown here is derived from an EMBL/GenBank/DDBJ whole genome shotgun (WGS) entry which is preliminary data.</text>
</comment>
<organism evidence="2 3">
    <name type="scientific">Serratia fonticola</name>
    <dbReference type="NCBI Taxonomy" id="47917"/>
    <lineage>
        <taxon>Bacteria</taxon>
        <taxon>Pseudomonadati</taxon>
        <taxon>Pseudomonadota</taxon>
        <taxon>Gammaproteobacteria</taxon>
        <taxon>Enterobacterales</taxon>
        <taxon>Yersiniaceae</taxon>
        <taxon>Serratia</taxon>
    </lineage>
</organism>
<dbReference type="EMBL" id="JACNYO010000025">
    <property type="protein sequence ID" value="MBC3214513.1"/>
    <property type="molecule type" value="Genomic_DNA"/>
</dbReference>
<evidence type="ECO:0000313" key="3">
    <source>
        <dbReference type="Proteomes" id="UP000659084"/>
    </source>
</evidence>
<proteinExistence type="predicted"/>
<dbReference type="AlphaFoldDB" id="A0AAW3WUC1"/>